<gene>
    <name evidence="1" type="ORF">FH972_022395</name>
</gene>
<reference evidence="1 2" key="1">
    <citation type="submission" date="2019-06" db="EMBL/GenBank/DDBJ databases">
        <title>A chromosomal-level reference genome of Carpinus fangiana (Coryloideae, Betulaceae).</title>
        <authorList>
            <person name="Yang X."/>
            <person name="Wang Z."/>
            <person name="Zhang L."/>
            <person name="Hao G."/>
            <person name="Liu J."/>
            <person name="Yang Y."/>
        </authorList>
    </citation>
    <scope>NUCLEOTIDE SEQUENCE [LARGE SCALE GENOMIC DNA]</scope>
    <source>
        <strain evidence="1">Cfa_2016G</strain>
        <tissue evidence="1">Leaf</tissue>
    </source>
</reference>
<comment type="caution">
    <text evidence="1">The sequence shown here is derived from an EMBL/GenBank/DDBJ whole genome shotgun (WGS) entry which is preliminary data.</text>
</comment>
<proteinExistence type="predicted"/>
<dbReference type="AlphaFoldDB" id="A0A5N6KS57"/>
<evidence type="ECO:0000313" key="2">
    <source>
        <dbReference type="Proteomes" id="UP000327013"/>
    </source>
</evidence>
<keyword evidence="2" id="KW-1185">Reference proteome</keyword>
<accession>A0A5N6KS57</accession>
<evidence type="ECO:0000313" key="1">
    <source>
        <dbReference type="EMBL" id="KAB8342797.1"/>
    </source>
</evidence>
<protein>
    <submittedName>
        <fullName evidence="1">Uncharacterized protein</fullName>
    </submittedName>
</protein>
<organism evidence="1 2">
    <name type="scientific">Carpinus fangiana</name>
    <dbReference type="NCBI Taxonomy" id="176857"/>
    <lineage>
        <taxon>Eukaryota</taxon>
        <taxon>Viridiplantae</taxon>
        <taxon>Streptophyta</taxon>
        <taxon>Embryophyta</taxon>
        <taxon>Tracheophyta</taxon>
        <taxon>Spermatophyta</taxon>
        <taxon>Magnoliopsida</taxon>
        <taxon>eudicotyledons</taxon>
        <taxon>Gunneridae</taxon>
        <taxon>Pentapetalae</taxon>
        <taxon>rosids</taxon>
        <taxon>fabids</taxon>
        <taxon>Fagales</taxon>
        <taxon>Betulaceae</taxon>
        <taxon>Carpinus</taxon>
    </lineage>
</organism>
<dbReference type="Proteomes" id="UP000327013">
    <property type="component" value="Unassembled WGS sequence"/>
</dbReference>
<name>A0A5N6KS57_9ROSI</name>
<sequence>MALFGRRLDVRLARHDILDGLRDASPVLKLRKGNALAHAVRDEVVPLLRKQQIRLLGRAQVRHAVAGVEHGRPHARGQLRVRLERQALVVPVPRVVVVHNVPAVDLVERCVPRLDLDVVGDDLDLLVVRPNEVLQQRLDDGHHAARDDDDGDVLLQRPLEEGLEAGVELDVLDERRDTLIVRCRDAVHHLLEGVTEVNAAFECGFVACHALLLAEAEVVCLGGRSGSLMRAWGKAVVGYHEIIAWTRLLAQLSRTARQQKTHVLSLRVIVPSKSVKKMALGLDRIAGTRL</sequence>
<dbReference type="EMBL" id="VIBQ01000012">
    <property type="protein sequence ID" value="KAB8342797.1"/>
    <property type="molecule type" value="Genomic_DNA"/>
</dbReference>